<dbReference type="Proteomes" id="UP001500027">
    <property type="component" value="Unassembled WGS sequence"/>
</dbReference>
<protein>
    <recommendedName>
        <fullName evidence="1">DUF2007 domain-containing protein</fullName>
    </recommendedName>
</protein>
<evidence type="ECO:0000259" key="1">
    <source>
        <dbReference type="Pfam" id="PF09413"/>
    </source>
</evidence>
<accession>A0ABP8ED43</accession>
<dbReference type="Pfam" id="PF09413">
    <property type="entry name" value="DUF2007"/>
    <property type="match status" value="1"/>
</dbReference>
<feature type="domain" description="DUF2007" evidence="1">
    <location>
        <begin position="11"/>
        <end position="72"/>
    </location>
</feature>
<organism evidence="2 3">
    <name type="scientific">Hyunsoonleella aestuarii</name>
    <dbReference type="NCBI Taxonomy" id="912802"/>
    <lineage>
        <taxon>Bacteria</taxon>
        <taxon>Pseudomonadati</taxon>
        <taxon>Bacteroidota</taxon>
        <taxon>Flavobacteriia</taxon>
        <taxon>Flavobacteriales</taxon>
        <taxon>Flavobacteriaceae</taxon>
    </lineage>
</organism>
<evidence type="ECO:0000313" key="3">
    <source>
        <dbReference type="Proteomes" id="UP001500027"/>
    </source>
</evidence>
<proteinExistence type="predicted"/>
<gene>
    <name evidence="2" type="ORF">GCM10022257_22480</name>
</gene>
<sequence>MAMTDSNYIKIFTGNLVNAQHIKQNLEDIGINAVIKEQNESNLNPIFGGHLLQEIHVHKDELDEAVKIVESVRSNQEAL</sequence>
<dbReference type="InterPro" id="IPR011322">
    <property type="entry name" value="N-reg_PII-like_a/b"/>
</dbReference>
<name>A0ABP8ED43_9FLAO</name>
<reference evidence="3" key="1">
    <citation type="journal article" date="2019" name="Int. J. Syst. Evol. Microbiol.">
        <title>The Global Catalogue of Microorganisms (GCM) 10K type strain sequencing project: providing services to taxonomists for standard genome sequencing and annotation.</title>
        <authorList>
            <consortium name="The Broad Institute Genomics Platform"/>
            <consortium name="The Broad Institute Genome Sequencing Center for Infectious Disease"/>
            <person name="Wu L."/>
            <person name="Ma J."/>
        </authorList>
    </citation>
    <scope>NUCLEOTIDE SEQUENCE [LARGE SCALE GENOMIC DNA]</scope>
    <source>
        <strain evidence="3">JCM 17452</strain>
    </source>
</reference>
<comment type="caution">
    <text evidence="2">The sequence shown here is derived from an EMBL/GenBank/DDBJ whole genome shotgun (WGS) entry which is preliminary data.</text>
</comment>
<keyword evidence="3" id="KW-1185">Reference proteome</keyword>
<evidence type="ECO:0000313" key="2">
    <source>
        <dbReference type="EMBL" id="GAA4270147.1"/>
    </source>
</evidence>
<dbReference type="EMBL" id="BAABAV010000002">
    <property type="protein sequence ID" value="GAA4270147.1"/>
    <property type="molecule type" value="Genomic_DNA"/>
</dbReference>
<dbReference type="SUPFAM" id="SSF54913">
    <property type="entry name" value="GlnB-like"/>
    <property type="match status" value="1"/>
</dbReference>
<dbReference type="InterPro" id="IPR018551">
    <property type="entry name" value="DUF2007"/>
</dbReference>